<dbReference type="Proteomes" id="UP000217276">
    <property type="component" value="Chromosome"/>
</dbReference>
<proteinExistence type="predicted"/>
<dbReference type="KEGG" id="clk:CGC53_06505"/>
<dbReference type="PROSITE" id="PS51257">
    <property type="entry name" value="PROKAR_LIPOPROTEIN"/>
    <property type="match status" value="1"/>
</dbReference>
<reference evidence="3" key="1">
    <citation type="submission" date="2017-06" db="EMBL/GenBank/DDBJ databases">
        <title>Capnocytophaga spp. assemblies.</title>
        <authorList>
            <person name="Gulvik C.A."/>
        </authorList>
    </citation>
    <scope>NUCLEOTIDE SEQUENCE [LARGE SCALE GENOMIC DNA]</scope>
    <source>
        <strain evidence="3">H6253</strain>
    </source>
</reference>
<accession>A0A250FA69</accession>
<evidence type="ECO:0000313" key="2">
    <source>
        <dbReference type="EMBL" id="ATA82022.1"/>
    </source>
</evidence>
<dbReference type="InterPro" id="IPR011990">
    <property type="entry name" value="TPR-like_helical_dom_sf"/>
</dbReference>
<name>A0A250FA69_9FLAO</name>
<dbReference type="Gene3D" id="1.25.40.390">
    <property type="match status" value="1"/>
</dbReference>
<sequence length="493" mass="56069">MKKIYIPLVSLSLFGLSSCDKFLDELPDNRTEIDTVEEVQELLVSAYPNGLYMDIAETMSDNASDKVTLPESSPLNTDLYTWRGSNETTRDTPVFYWTAAYNAIASANQALASLEQMKGGNAQKFLKGEALVARAYAHFMLAYLWCKPFNPATAATDLGLPYVDKPETVVFGKYKRISLEAFYNAIEKDLNEGLPLIDNTKYSKPKFHFTKEAAHAFATRFYLYKGDWDKVIEHADVILGSNPQSKLRNEKVQQKSLTALQKREQNSSSAEVSNLLIAGVLSQYQFRQTSNKYGMTYDLMNNQIINARTHPLNLSWAYTVYGATVNNQNLLKFQPYYTEMNVSAGTGVPHTMVTLLSYDEVILNRMEAYLMKSEYTKFLDDLKVFLPVKTEADFNTSRLTESVIETKYNGKGTDLDPAYTLNSRQRVWLACLLDLRRVQFAFEGLRWFDNKRLGMKITHLKDGATIELPKNDPRRELQLPDYAIKQGLTANPR</sequence>
<dbReference type="EMBL" id="CP022384">
    <property type="protein sequence ID" value="ATA82022.1"/>
    <property type="molecule type" value="Genomic_DNA"/>
</dbReference>
<dbReference type="Pfam" id="PF14322">
    <property type="entry name" value="SusD-like_3"/>
    <property type="match status" value="1"/>
</dbReference>
<evidence type="ECO:0000313" key="3">
    <source>
        <dbReference type="Proteomes" id="UP000217276"/>
    </source>
</evidence>
<dbReference type="InterPro" id="IPR033985">
    <property type="entry name" value="SusD-like_N"/>
</dbReference>
<gene>
    <name evidence="2" type="ORF">CGC53_06505</name>
</gene>
<protein>
    <submittedName>
        <fullName evidence="2">Carbohydrate-binding protein</fullName>
    </submittedName>
</protein>
<feature type="domain" description="SusD-like N-terminal" evidence="1">
    <location>
        <begin position="21"/>
        <end position="223"/>
    </location>
</feature>
<organism evidence="2 3">
    <name type="scientific">Capnocytophaga leadbetteri</name>
    <dbReference type="NCBI Taxonomy" id="327575"/>
    <lineage>
        <taxon>Bacteria</taxon>
        <taxon>Pseudomonadati</taxon>
        <taxon>Bacteroidota</taxon>
        <taxon>Flavobacteriia</taxon>
        <taxon>Flavobacteriales</taxon>
        <taxon>Flavobacteriaceae</taxon>
        <taxon>Capnocytophaga</taxon>
    </lineage>
</organism>
<dbReference type="AlphaFoldDB" id="A0A250FA69"/>
<evidence type="ECO:0000259" key="1">
    <source>
        <dbReference type="Pfam" id="PF14322"/>
    </source>
</evidence>
<keyword evidence="3" id="KW-1185">Reference proteome</keyword>
<dbReference type="RefSeq" id="WP_095914084.1">
    <property type="nucleotide sequence ID" value="NZ_CAUUPF010000036.1"/>
</dbReference>
<dbReference type="SUPFAM" id="SSF48452">
    <property type="entry name" value="TPR-like"/>
    <property type="match status" value="1"/>
</dbReference>